<evidence type="ECO:0000256" key="8">
    <source>
        <dbReference type="PROSITE-ProRule" id="PRU00282"/>
    </source>
</evidence>
<dbReference type="PANTHER" id="PTHR45667">
    <property type="entry name" value="S-ADENOSYLMETHIONINE MITOCHONDRIAL CARRIER PROTEIN"/>
    <property type="match status" value="1"/>
</dbReference>
<feature type="repeat" description="Solcar" evidence="8">
    <location>
        <begin position="134"/>
        <end position="216"/>
    </location>
</feature>
<dbReference type="SUPFAM" id="SSF103506">
    <property type="entry name" value="Mitochondrial carrier"/>
    <property type="match status" value="1"/>
</dbReference>
<dbReference type="OMA" id="AMYARAY"/>
<reference evidence="11" key="1">
    <citation type="journal article" date="2019" name="Nat. Commun.">
        <title>Expansion of phycobilisome linker gene families in mesophilic red algae.</title>
        <authorList>
            <person name="Lee J."/>
            <person name="Kim D."/>
            <person name="Bhattacharya D."/>
            <person name="Yoon H.S."/>
        </authorList>
    </citation>
    <scope>NUCLEOTIDE SEQUENCE [LARGE SCALE GENOMIC DNA]</scope>
    <source>
        <strain evidence="11">CCMP 1328</strain>
    </source>
</reference>
<evidence type="ECO:0000256" key="5">
    <source>
        <dbReference type="ARBA" id="ARBA00022737"/>
    </source>
</evidence>
<dbReference type="Gene3D" id="1.50.40.10">
    <property type="entry name" value="Mitochondrial carrier domain"/>
    <property type="match status" value="2"/>
</dbReference>
<comment type="caution">
    <text evidence="10">The sequence shown here is derived from an EMBL/GenBank/DDBJ whole genome shotgun (WGS) entry which is preliminary data.</text>
</comment>
<evidence type="ECO:0000256" key="6">
    <source>
        <dbReference type="ARBA" id="ARBA00022989"/>
    </source>
</evidence>
<sequence>MEAVRTSTLDRQASRRARRHLARAEAASAQAARNVVDLFVQAVRDARDHLAAGGVARGVSVLVMHPVDSIKTRLQAAAPGAGAPIDAVKAFLASGRVFAGVGISLFGQIPYGMLTFGAYEAYKEVLAQKFPAMPSELRVMLGACLGDLTGSLWLCPAERIKQTLQSGVHGSVLEAVRKTYKNGGLPGFYQGYSGQIGRDVPFRIIQLSVYEKIKAMYARAYLKEREAVTTDNLIIGALAGSISSVLTAPLDVIKTRLMTDQGGSARVYKNALDCVVKIVRAEGPGVLARGVVPRVIYITPSVAIFFAVYEATLRFIRNRRAAADPSAATRAASVPAFLLRPIARATHLTAFWDRRRSRVNGAAFGAPMLLPRRRFA</sequence>
<evidence type="ECO:0000256" key="1">
    <source>
        <dbReference type="ARBA" id="ARBA00004141"/>
    </source>
</evidence>
<keyword evidence="4 8" id="KW-0812">Transmembrane</keyword>
<name>A0A5J4YTC7_PORPP</name>
<organism evidence="10 11">
    <name type="scientific">Porphyridium purpureum</name>
    <name type="common">Red alga</name>
    <name type="synonym">Porphyridium cruentum</name>
    <dbReference type="NCBI Taxonomy" id="35688"/>
    <lineage>
        <taxon>Eukaryota</taxon>
        <taxon>Rhodophyta</taxon>
        <taxon>Bangiophyceae</taxon>
        <taxon>Porphyridiales</taxon>
        <taxon>Porphyridiaceae</taxon>
        <taxon>Porphyridium</taxon>
    </lineage>
</organism>
<keyword evidence="11" id="KW-1185">Reference proteome</keyword>
<accession>A0A5J4YTC7</accession>
<keyword evidence="5" id="KW-0677">Repeat</keyword>
<keyword evidence="6" id="KW-1133">Transmembrane helix</keyword>
<evidence type="ECO:0000256" key="9">
    <source>
        <dbReference type="RuleBase" id="RU000488"/>
    </source>
</evidence>
<evidence type="ECO:0000256" key="7">
    <source>
        <dbReference type="ARBA" id="ARBA00023136"/>
    </source>
</evidence>
<feature type="repeat" description="Solcar" evidence="8">
    <location>
        <begin position="227"/>
        <end position="315"/>
    </location>
</feature>
<evidence type="ECO:0000313" key="11">
    <source>
        <dbReference type="Proteomes" id="UP000324585"/>
    </source>
</evidence>
<comment type="subcellular location">
    <subcellularLocation>
        <location evidence="1">Membrane</location>
        <topology evidence="1">Multi-pass membrane protein</topology>
    </subcellularLocation>
</comment>
<keyword evidence="7 8" id="KW-0472">Membrane</keyword>
<dbReference type="EMBL" id="VRMN01000005">
    <property type="protein sequence ID" value="KAA8494092.1"/>
    <property type="molecule type" value="Genomic_DNA"/>
</dbReference>
<feature type="repeat" description="Solcar" evidence="8">
    <location>
        <begin position="44"/>
        <end position="125"/>
    </location>
</feature>
<dbReference type="GO" id="GO:0016020">
    <property type="term" value="C:membrane"/>
    <property type="evidence" value="ECO:0007669"/>
    <property type="project" value="UniProtKB-SubCell"/>
</dbReference>
<protein>
    <submittedName>
        <fullName evidence="10">S-adenosylmethionine carrier 1, chloroplastic/mitochondrial</fullName>
    </submittedName>
</protein>
<keyword evidence="3 9" id="KW-0813">Transport</keyword>
<dbReference type="AlphaFoldDB" id="A0A5J4YTC7"/>
<dbReference type="OrthoDB" id="276989at2759"/>
<dbReference type="PROSITE" id="PS50920">
    <property type="entry name" value="SOLCAR"/>
    <property type="match status" value="3"/>
</dbReference>
<proteinExistence type="inferred from homology"/>
<dbReference type="InterPro" id="IPR023395">
    <property type="entry name" value="MCP_dom_sf"/>
</dbReference>
<dbReference type="InterPro" id="IPR002067">
    <property type="entry name" value="MCP"/>
</dbReference>
<evidence type="ECO:0000256" key="2">
    <source>
        <dbReference type="ARBA" id="ARBA00006375"/>
    </source>
</evidence>
<dbReference type="Proteomes" id="UP000324585">
    <property type="component" value="Unassembled WGS sequence"/>
</dbReference>
<gene>
    <name evidence="10" type="ORF">FVE85_4067</name>
</gene>
<dbReference type="PRINTS" id="PR00926">
    <property type="entry name" value="MITOCARRIER"/>
</dbReference>
<evidence type="ECO:0000256" key="3">
    <source>
        <dbReference type="ARBA" id="ARBA00022448"/>
    </source>
</evidence>
<dbReference type="Pfam" id="PF00153">
    <property type="entry name" value="Mito_carr"/>
    <property type="match status" value="3"/>
</dbReference>
<dbReference type="InterPro" id="IPR018108">
    <property type="entry name" value="MCP_transmembrane"/>
</dbReference>
<evidence type="ECO:0000256" key="4">
    <source>
        <dbReference type="ARBA" id="ARBA00022692"/>
    </source>
</evidence>
<comment type="similarity">
    <text evidence="2 9">Belongs to the mitochondrial carrier (TC 2.A.29) family.</text>
</comment>
<dbReference type="GO" id="GO:0055085">
    <property type="term" value="P:transmembrane transport"/>
    <property type="evidence" value="ECO:0007669"/>
    <property type="project" value="InterPro"/>
</dbReference>
<evidence type="ECO:0000313" key="10">
    <source>
        <dbReference type="EMBL" id="KAA8494092.1"/>
    </source>
</evidence>